<reference evidence="1 2" key="1">
    <citation type="submission" date="2010-10" db="EMBL/GenBank/DDBJ databases">
        <authorList>
            <person name="Durkin A.S."/>
            <person name="Madupu R."/>
            <person name="Torralba M."/>
            <person name="Gillis M."/>
            <person name="Methe B."/>
            <person name="Sutton G."/>
            <person name="Nelson K.E."/>
        </authorList>
    </citation>
    <scope>NUCLEOTIDE SEQUENCE [LARGE SCALE GENOMIC DNA]</scope>
    <source>
        <strain evidence="1 2">JCVIHMP022</strain>
    </source>
</reference>
<dbReference type="AlphaFoldDB" id="A0AB72Z379"/>
<sequence length="56" mass="5628">MADGNMIPLLPQSDGRLAWGNGVISMLFDVTGDSPVRLANVAGRGMAATEGGLIGG</sequence>
<protein>
    <submittedName>
        <fullName evidence="1">Uncharacterized protein</fullName>
    </submittedName>
</protein>
<evidence type="ECO:0000313" key="2">
    <source>
        <dbReference type="Proteomes" id="UP000003457"/>
    </source>
</evidence>
<dbReference type="EMBL" id="AEHJ01000006">
    <property type="protein sequence ID" value="EFO78609.1"/>
    <property type="molecule type" value="Genomic_DNA"/>
</dbReference>
<dbReference type="RefSeq" id="WP_003843767.1">
    <property type="nucleotide sequence ID" value="NZ_AEHJ01000006.1"/>
</dbReference>
<proteinExistence type="predicted"/>
<comment type="caution">
    <text evidence="1">The sequence shown here is derived from an EMBL/GenBank/DDBJ whole genome shotgun (WGS) entry which is preliminary data.</text>
</comment>
<accession>A0AB72Z379</accession>
<evidence type="ECO:0000313" key="1">
    <source>
        <dbReference type="EMBL" id="EFO78609.1"/>
    </source>
</evidence>
<gene>
    <name evidence="1" type="ORF">HMPREF9003_1962</name>
</gene>
<name>A0AB72Z379_9BIFI</name>
<dbReference type="Proteomes" id="UP000003457">
    <property type="component" value="Unassembled WGS sequence"/>
</dbReference>
<organism evidence="1 2">
    <name type="scientific">Bifidobacterium dentium JCVIHMP022</name>
    <dbReference type="NCBI Taxonomy" id="553191"/>
    <lineage>
        <taxon>Bacteria</taxon>
        <taxon>Bacillati</taxon>
        <taxon>Actinomycetota</taxon>
        <taxon>Actinomycetes</taxon>
        <taxon>Bifidobacteriales</taxon>
        <taxon>Bifidobacteriaceae</taxon>
        <taxon>Bifidobacterium</taxon>
    </lineage>
</organism>